<accession>A0ABQ6LZN7</accession>
<dbReference type="InterPro" id="IPR000914">
    <property type="entry name" value="SBP_5_dom"/>
</dbReference>
<dbReference type="SUPFAM" id="SSF53850">
    <property type="entry name" value="Periplasmic binding protein-like II"/>
    <property type="match status" value="1"/>
</dbReference>
<feature type="domain" description="Solute-binding protein family 5" evidence="5">
    <location>
        <begin position="39"/>
        <end position="416"/>
    </location>
</feature>
<comment type="caution">
    <text evidence="6">The sequence shown here is derived from an EMBL/GenBank/DDBJ whole genome shotgun (WGS) entry which is preliminary data.</text>
</comment>
<dbReference type="Pfam" id="PF00496">
    <property type="entry name" value="SBP_bac_5"/>
    <property type="match status" value="1"/>
</dbReference>
<protein>
    <submittedName>
        <fullName evidence="6">ABC transporter substrate-binding protein</fullName>
    </submittedName>
</protein>
<organism evidence="6 7">
    <name type="scientific">Biformimicrobium ophioploci</name>
    <dbReference type="NCBI Taxonomy" id="3036711"/>
    <lineage>
        <taxon>Bacteria</taxon>
        <taxon>Pseudomonadati</taxon>
        <taxon>Pseudomonadota</taxon>
        <taxon>Gammaproteobacteria</taxon>
        <taxon>Cellvibrionales</taxon>
        <taxon>Microbulbiferaceae</taxon>
        <taxon>Biformimicrobium</taxon>
    </lineage>
</organism>
<dbReference type="Gene3D" id="3.40.190.10">
    <property type="entry name" value="Periplasmic binding protein-like II"/>
    <property type="match status" value="1"/>
</dbReference>
<name>A0ABQ6LZN7_9GAMM</name>
<evidence type="ECO:0000313" key="6">
    <source>
        <dbReference type="EMBL" id="GMG87540.1"/>
    </source>
</evidence>
<evidence type="ECO:0000259" key="5">
    <source>
        <dbReference type="Pfam" id="PF00496"/>
    </source>
</evidence>
<evidence type="ECO:0000313" key="7">
    <source>
        <dbReference type="Proteomes" id="UP001224392"/>
    </source>
</evidence>
<evidence type="ECO:0000256" key="2">
    <source>
        <dbReference type="ARBA" id="ARBA00005695"/>
    </source>
</evidence>
<proteinExistence type="inferred from homology"/>
<gene>
    <name evidence="6" type="ORF">MNKW57_18610</name>
</gene>
<dbReference type="Gene3D" id="3.90.76.10">
    <property type="entry name" value="Dipeptide-binding Protein, Domain 1"/>
    <property type="match status" value="1"/>
</dbReference>
<dbReference type="PANTHER" id="PTHR30290">
    <property type="entry name" value="PERIPLASMIC BINDING COMPONENT OF ABC TRANSPORTER"/>
    <property type="match status" value="1"/>
</dbReference>
<keyword evidence="3" id="KW-0813">Transport</keyword>
<evidence type="ECO:0000256" key="1">
    <source>
        <dbReference type="ARBA" id="ARBA00004196"/>
    </source>
</evidence>
<dbReference type="Gene3D" id="3.10.105.10">
    <property type="entry name" value="Dipeptide-binding Protein, Domain 3"/>
    <property type="match status" value="1"/>
</dbReference>
<dbReference type="InterPro" id="IPR039424">
    <property type="entry name" value="SBP_5"/>
</dbReference>
<dbReference type="CDD" id="cd08504">
    <property type="entry name" value="PBP2_OppA"/>
    <property type="match status" value="1"/>
</dbReference>
<sequence>MRGNYAEPNTLDPAAQPGLGIHILRDMYEGLVRSGPDGNVQPAAAERWESEDLRVYTFHLRKDARWSNGDPVTAQDFVYSWRRLASPATPDGRSWYLTSIQVKNARQVAAGDLPPERLGVRALDPYRFEITLEQPSAFFVDTLAHHALFPLHRATVEGHPDLWTRPRYHVSNGAFRLDEWSVNERVVLVPNEHYWDRENVHLDSVVFLPISSLTAEFNRYRAGDLHITGSIPPAQFDRLRASVPAEVRAPLVAATFMLDFNGKQPPLDDSNLRKALAYAIDRDTLTSNVLGRGERPAYTLTPATMRAYELPDSHWSQWSQQERERVALRLYREAGYSIAQPLKLEIKYPADEANNAKVGAIAAMWKRVLGIETKLTHLEEKVFSDHIRSGDYQVSTWNLWAEFNEPYSPLSASLSEESGPVNGYRDSTYDQLLAQAMKTVDTTVRNAIYLQAELRFAEDLRSVPLYQVTDRKLVKPFVNGYSDHMLGFIYSKDLSIIDH</sequence>
<reference evidence="6 7" key="1">
    <citation type="submission" date="2023-04" db="EMBL/GenBank/DDBJ databases">
        <title>Marinobulbifer ophiurae gen. nov., sp. Nov., isolate from tissue of brittle star Ophioplocus japonicus.</title>
        <authorList>
            <person name="Kawano K."/>
            <person name="Sawayama S."/>
            <person name="Nakagawa S."/>
        </authorList>
    </citation>
    <scope>NUCLEOTIDE SEQUENCE [LARGE SCALE GENOMIC DNA]</scope>
    <source>
        <strain evidence="6 7">NKW57</strain>
    </source>
</reference>
<evidence type="ECO:0000256" key="4">
    <source>
        <dbReference type="ARBA" id="ARBA00022729"/>
    </source>
</evidence>
<dbReference type="Proteomes" id="UP001224392">
    <property type="component" value="Unassembled WGS sequence"/>
</dbReference>
<comment type="subcellular location">
    <subcellularLocation>
        <location evidence="1">Cell envelope</location>
    </subcellularLocation>
</comment>
<keyword evidence="7" id="KW-1185">Reference proteome</keyword>
<keyword evidence="4" id="KW-0732">Signal</keyword>
<dbReference type="EMBL" id="BSYJ01000003">
    <property type="protein sequence ID" value="GMG87540.1"/>
    <property type="molecule type" value="Genomic_DNA"/>
</dbReference>
<comment type="similarity">
    <text evidence="2">Belongs to the bacterial solute-binding protein 5 family.</text>
</comment>
<dbReference type="PIRSF" id="PIRSF002741">
    <property type="entry name" value="MppA"/>
    <property type="match status" value="1"/>
</dbReference>
<evidence type="ECO:0000256" key="3">
    <source>
        <dbReference type="ARBA" id="ARBA00022448"/>
    </source>
</evidence>
<dbReference type="InterPro" id="IPR030678">
    <property type="entry name" value="Peptide/Ni-bd"/>
</dbReference>
<dbReference type="PANTHER" id="PTHR30290:SF10">
    <property type="entry name" value="PERIPLASMIC OLIGOPEPTIDE-BINDING PROTEIN-RELATED"/>
    <property type="match status" value="1"/>
</dbReference>